<dbReference type="InterPro" id="IPR029058">
    <property type="entry name" value="AB_hydrolase_fold"/>
</dbReference>
<evidence type="ECO:0000313" key="1">
    <source>
        <dbReference type="EMBL" id="CAD7659887.1"/>
    </source>
</evidence>
<dbReference type="OrthoDB" id="199913at2759"/>
<keyword evidence="2" id="KW-1185">Reference proteome</keyword>
<dbReference type="EMBL" id="CAJPVJ010018627">
    <property type="protein sequence ID" value="CAG2177025.1"/>
    <property type="molecule type" value="Genomic_DNA"/>
</dbReference>
<dbReference type="AlphaFoldDB" id="A0A7R9MH76"/>
<protein>
    <submittedName>
        <fullName evidence="1">Uncharacterized protein</fullName>
    </submittedName>
</protein>
<dbReference type="EMBL" id="OC933452">
    <property type="protein sequence ID" value="CAD7659887.1"/>
    <property type="molecule type" value="Genomic_DNA"/>
</dbReference>
<proteinExistence type="predicted"/>
<reference evidence="1" key="1">
    <citation type="submission" date="2020-11" db="EMBL/GenBank/DDBJ databases">
        <authorList>
            <person name="Tran Van P."/>
        </authorList>
    </citation>
    <scope>NUCLEOTIDE SEQUENCE</scope>
</reference>
<sequence>MTEATDNDIKYELFGGRSGTNLSLNNLSKVNSGAKLLVRCYGKYGCFSIAEPFLSIYRPINLFPISVDILKVEFLLKTRRNPEKFEKIIAKNDGTAWVPVVDQRVKQSFE</sequence>
<name>A0A7R9MH76_9ACAR</name>
<dbReference type="Gene3D" id="3.40.50.1820">
    <property type="entry name" value="alpha/beta hydrolase"/>
    <property type="match status" value="1"/>
</dbReference>
<dbReference type="Proteomes" id="UP000728032">
    <property type="component" value="Unassembled WGS sequence"/>
</dbReference>
<evidence type="ECO:0000313" key="2">
    <source>
        <dbReference type="Proteomes" id="UP000728032"/>
    </source>
</evidence>
<organism evidence="1">
    <name type="scientific">Oppiella nova</name>
    <dbReference type="NCBI Taxonomy" id="334625"/>
    <lineage>
        <taxon>Eukaryota</taxon>
        <taxon>Metazoa</taxon>
        <taxon>Ecdysozoa</taxon>
        <taxon>Arthropoda</taxon>
        <taxon>Chelicerata</taxon>
        <taxon>Arachnida</taxon>
        <taxon>Acari</taxon>
        <taxon>Acariformes</taxon>
        <taxon>Sarcoptiformes</taxon>
        <taxon>Oribatida</taxon>
        <taxon>Brachypylina</taxon>
        <taxon>Oppioidea</taxon>
        <taxon>Oppiidae</taxon>
        <taxon>Oppiella</taxon>
    </lineage>
</organism>
<accession>A0A7R9MH76</accession>
<gene>
    <name evidence="1" type="ORF">ONB1V03_LOCUS16458</name>
</gene>